<dbReference type="SUPFAM" id="SSF53335">
    <property type="entry name" value="S-adenosyl-L-methionine-dependent methyltransferases"/>
    <property type="match status" value="1"/>
</dbReference>
<dbReference type="Gene3D" id="3.30.160.360">
    <property type="match status" value="1"/>
</dbReference>
<keyword evidence="6" id="KW-1185">Reference proteome</keyword>
<feature type="region of interest" description="Disordered" evidence="4">
    <location>
        <begin position="29"/>
        <end position="49"/>
    </location>
</feature>
<evidence type="ECO:0000256" key="2">
    <source>
        <dbReference type="ARBA" id="ARBA00023242"/>
    </source>
</evidence>
<evidence type="ECO:0000313" key="6">
    <source>
        <dbReference type="Proteomes" id="UP001431209"/>
    </source>
</evidence>
<dbReference type="InterPro" id="IPR003889">
    <property type="entry name" value="FYrich_C"/>
</dbReference>
<dbReference type="AlphaFoldDB" id="A0AAW2ZF85"/>
<evidence type="ECO:0000256" key="1">
    <source>
        <dbReference type="ARBA" id="ARBA00004123"/>
    </source>
</evidence>
<dbReference type="InterPro" id="IPR003888">
    <property type="entry name" value="FYrich_N"/>
</dbReference>
<proteinExistence type="inferred from homology"/>
<keyword evidence="2" id="KW-0539">Nucleus</keyword>
<dbReference type="SMART" id="SM00542">
    <property type="entry name" value="FYRC"/>
    <property type="match status" value="1"/>
</dbReference>
<dbReference type="PROSITE" id="PS51542">
    <property type="entry name" value="FYRN"/>
    <property type="match status" value="1"/>
</dbReference>
<dbReference type="Pfam" id="PF05965">
    <property type="entry name" value="FYRC"/>
    <property type="match status" value="1"/>
</dbReference>
<reference evidence="5 6" key="1">
    <citation type="submission" date="2024-03" db="EMBL/GenBank/DDBJ databases">
        <title>The Acrasis kona genome and developmental transcriptomes reveal deep origins of eukaryotic multicellular pathways.</title>
        <authorList>
            <person name="Sheikh S."/>
            <person name="Fu C.-J."/>
            <person name="Brown M.W."/>
            <person name="Baldauf S.L."/>
        </authorList>
    </citation>
    <scope>NUCLEOTIDE SEQUENCE [LARGE SCALE GENOMIC DNA]</scope>
    <source>
        <strain evidence="5 6">ATCC MYA-3509</strain>
    </source>
</reference>
<dbReference type="EMBL" id="JAOPGA020001444">
    <property type="protein sequence ID" value="KAL0488493.1"/>
    <property type="molecule type" value="Genomic_DNA"/>
</dbReference>
<sequence length="507" mass="58363">MNLSLVRVEKKDGVKKMTFLIKPNDCKNKKPNDMAISRPTSEPSILPNEDIQLTTPNRKKTLSIFSREHNSHAPKTVSLVISSVLYVSSLGRVEHERLPFHSRRYIYPIGFKSCKIHTSYKNPKKTTTYTSEIIDGFSHPIFRVTVGDDSGTKYESESASGCWLQVVKKIDEAQPLGEKRDNVTVSGPVFFGFAEKRVRDKIYDLPNAKLCEYYSHDKIKSPSCIKSPSRPGTSIIKRSGEPKRKKIRFTLSDGSGGIMYNGDDSEDEDSYTVTVVNPLSVKQIEPLHEDCTLYIQDDDEDDEAKIHVYNQHVPVCENVKLVSSILSADMSNLGKFSAVLIDPPWHKVCPRVISQFPIRSVIEKEVYLFIWVDKNYISQILNMIEGEWKFKYVENLCWVMEEPNHTHTMNESTFMKRSHQTMLMFKKEPKKSKNVERMEIRHQRSPDVVFDFVSDSRTREKPRKVYEYLETFLPNGRFLELWGSVLNKGSCKTRSKWTTLCEVGDEC</sequence>
<dbReference type="PANTHER" id="PTHR22715">
    <property type="entry name" value="TRANSFORMING GROWTH FACTOR BETA REGULATED GENE 1"/>
    <property type="match status" value="1"/>
</dbReference>
<dbReference type="InterPro" id="IPR007757">
    <property type="entry name" value="MT-A70-like"/>
</dbReference>
<dbReference type="GO" id="GO:0051726">
    <property type="term" value="P:regulation of cell cycle"/>
    <property type="evidence" value="ECO:0007669"/>
    <property type="project" value="TreeGrafter"/>
</dbReference>
<dbReference type="Pfam" id="PF05964">
    <property type="entry name" value="FYRN"/>
    <property type="match status" value="1"/>
</dbReference>
<dbReference type="Proteomes" id="UP001431209">
    <property type="component" value="Unassembled WGS sequence"/>
</dbReference>
<dbReference type="Gene3D" id="3.40.50.150">
    <property type="entry name" value="Vaccinia Virus protein VP39"/>
    <property type="match status" value="1"/>
</dbReference>
<dbReference type="PROSITE" id="PS51543">
    <property type="entry name" value="FYRC"/>
    <property type="match status" value="1"/>
</dbReference>
<protein>
    <submittedName>
        <fullName evidence="5">Uncharacterized protein</fullName>
    </submittedName>
</protein>
<dbReference type="GO" id="GO:0005634">
    <property type="term" value="C:nucleus"/>
    <property type="evidence" value="ECO:0007669"/>
    <property type="project" value="UniProtKB-SubCell"/>
</dbReference>
<dbReference type="PROSITE" id="PS51143">
    <property type="entry name" value="MT_A70"/>
    <property type="match status" value="1"/>
</dbReference>
<comment type="similarity">
    <text evidence="3">Belongs to the MT-A70-like family.</text>
</comment>
<dbReference type="PANTHER" id="PTHR22715:SF0">
    <property type="entry name" value="TRANSFORMING GROWTH FACTOR BETA REGULATOR 1"/>
    <property type="match status" value="1"/>
</dbReference>
<dbReference type="InterPro" id="IPR029063">
    <property type="entry name" value="SAM-dependent_MTases_sf"/>
</dbReference>
<evidence type="ECO:0000313" key="5">
    <source>
        <dbReference type="EMBL" id="KAL0488493.1"/>
    </source>
</evidence>
<name>A0AAW2ZF85_9EUKA</name>
<dbReference type="Pfam" id="PF05063">
    <property type="entry name" value="MT-A70"/>
    <property type="match status" value="1"/>
</dbReference>
<dbReference type="SMART" id="SM00541">
    <property type="entry name" value="FYRN"/>
    <property type="match status" value="1"/>
</dbReference>
<evidence type="ECO:0000256" key="4">
    <source>
        <dbReference type="SAM" id="MobiDB-lite"/>
    </source>
</evidence>
<gene>
    <name evidence="5" type="ORF">AKO1_015534</name>
</gene>
<comment type="subcellular location">
    <subcellularLocation>
        <location evidence="1">Nucleus</location>
    </subcellularLocation>
</comment>
<organism evidence="5 6">
    <name type="scientific">Acrasis kona</name>
    <dbReference type="NCBI Taxonomy" id="1008807"/>
    <lineage>
        <taxon>Eukaryota</taxon>
        <taxon>Discoba</taxon>
        <taxon>Heterolobosea</taxon>
        <taxon>Tetramitia</taxon>
        <taxon>Eutetramitia</taxon>
        <taxon>Acrasidae</taxon>
        <taxon>Acrasis</taxon>
    </lineage>
</organism>
<comment type="caution">
    <text evidence="5">The sequence shown here is derived from an EMBL/GenBank/DDBJ whole genome shotgun (WGS) entry which is preliminary data.</text>
</comment>
<evidence type="ECO:0000256" key="3">
    <source>
        <dbReference type="PROSITE-ProRule" id="PRU00489"/>
    </source>
</evidence>
<accession>A0AAW2ZF85</accession>
<dbReference type="InterPro" id="IPR040092">
    <property type="entry name" value="TBRG1"/>
</dbReference>